<evidence type="ECO:0000256" key="6">
    <source>
        <dbReference type="ARBA" id="ARBA00023242"/>
    </source>
</evidence>
<dbReference type="FunFam" id="1.10.10.60:FF:000016">
    <property type="entry name" value="Transcriptional activator Myb isoform A"/>
    <property type="match status" value="1"/>
</dbReference>
<feature type="domain" description="HTH myb-type" evidence="9">
    <location>
        <begin position="140"/>
        <end position="190"/>
    </location>
</feature>
<feature type="domain" description="Myb-like" evidence="8">
    <location>
        <begin position="136"/>
        <end position="186"/>
    </location>
</feature>
<evidence type="ECO:0000256" key="2">
    <source>
        <dbReference type="ARBA" id="ARBA00022737"/>
    </source>
</evidence>
<dbReference type="FunFam" id="1.10.10.60:FF:000010">
    <property type="entry name" value="Transcriptional activator Myb isoform A"/>
    <property type="match status" value="1"/>
</dbReference>
<keyword evidence="2" id="KW-0677">Repeat</keyword>
<evidence type="ECO:0000259" key="9">
    <source>
        <dbReference type="PROSITE" id="PS51294"/>
    </source>
</evidence>
<dbReference type="InterPro" id="IPR009057">
    <property type="entry name" value="Homeodomain-like_sf"/>
</dbReference>
<keyword evidence="3" id="KW-0805">Transcription regulation</keyword>
<feature type="region of interest" description="Disordered" evidence="7">
    <location>
        <begin position="693"/>
        <end position="735"/>
    </location>
</feature>
<dbReference type="PROSITE" id="PS50090">
    <property type="entry name" value="MYB_LIKE"/>
    <property type="match status" value="3"/>
</dbReference>
<comment type="caution">
    <text evidence="10">The sequence shown here is derived from an EMBL/GenBank/DDBJ whole genome shotgun (WGS) entry which is preliminary data.</text>
</comment>
<keyword evidence="11" id="KW-1185">Reference proteome</keyword>
<feature type="region of interest" description="Disordered" evidence="7">
    <location>
        <begin position="1"/>
        <end position="42"/>
    </location>
</feature>
<protein>
    <submittedName>
        <fullName evidence="10">Uncharacterized protein</fullName>
    </submittedName>
</protein>
<evidence type="ECO:0000256" key="5">
    <source>
        <dbReference type="ARBA" id="ARBA00023163"/>
    </source>
</evidence>
<dbReference type="PROSITE" id="PS51294">
    <property type="entry name" value="HTH_MYB"/>
    <property type="match status" value="3"/>
</dbReference>
<feature type="domain" description="Myb-like" evidence="8">
    <location>
        <begin position="32"/>
        <end position="83"/>
    </location>
</feature>
<evidence type="ECO:0000313" key="11">
    <source>
        <dbReference type="Proteomes" id="UP001345219"/>
    </source>
</evidence>
<dbReference type="FunFam" id="1.10.10.60:FF:000324">
    <property type="entry name" value="Transcription factor MYB3R-2"/>
    <property type="match status" value="1"/>
</dbReference>
<evidence type="ECO:0000259" key="8">
    <source>
        <dbReference type="PROSITE" id="PS50090"/>
    </source>
</evidence>
<dbReference type="InterPro" id="IPR050560">
    <property type="entry name" value="MYB_TF"/>
</dbReference>
<dbReference type="Proteomes" id="UP001345219">
    <property type="component" value="Chromosome 20"/>
</dbReference>
<dbReference type="Gene3D" id="1.10.10.60">
    <property type="entry name" value="Homeodomain-like"/>
    <property type="match status" value="3"/>
</dbReference>
<gene>
    <name evidence="10" type="ORF">SAY87_026078</name>
</gene>
<organism evidence="10 11">
    <name type="scientific">Trapa incisa</name>
    <dbReference type="NCBI Taxonomy" id="236973"/>
    <lineage>
        <taxon>Eukaryota</taxon>
        <taxon>Viridiplantae</taxon>
        <taxon>Streptophyta</taxon>
        <taxon>Embryophyta</taxon>
        <taxon>Tracheophyta</taxon>
        <taxon>Spermatophyta</taxon>
        <taxon>Magnoliopsida</taxon>
        <taxon>eudicotyledons</taxon>
        <taxon>Gunneridae</taxon>
        <taxon>Pentapetalae</taxon>
        <taxon>rosids</taxon>
        <taxon>malvids</taxon>
        <taxon>Myrtales</taxon>
        <taxon>Lythraceae</taxon>
        <taxon>Trapa</taxon>
    </lineage>
</organism>
<dbReference type="PANTHER" id="PTHR45614">
    <property type="entry name" value="MYB PROTEIN-RELATED"/>
    <property type="match status" value="1"/>
</dbReference>
<feature type="compositionally biased region" description="Polar residues" evidence="7">
    <location>
        <begin position="29"/>
        <end position="39"/>
    </location>
</feature>
<dbReference type="SMART" id="SM00717">
    <property type="entry name" value="SANT"/>
    <property type="match status" value="3"/>
</dbReference>
<dbReference type="InterPro" id="IPR017930">
    <property type="entry name" value="Myb_dom"/>
</dbReference>
<reference evidence="10 11" key="1">
    <citation type="journal article" date="2023" name="Hortic Res">
        <title>Pangenome of water caltrop reveals structural variations and asymmetric subgenome divergence after allopolyploidization.</title>
        <authorList>
            <person name="Zhang X."/>
            <person name="Chen Y."/>
            <person name="Wang L."/>
            <person name="Yuan Y."/>
            <person name="Fang M."/>
            <person name="Shi L."/>
            <person name="Lu R."/>
            <person name="Comes H.P."/>
            <person name="Ma Y."/>
            <person name="Chen Y."/>
            <person name="Huang G."/>
            <person name="Zhou Y."/>
            <person name="Zheng Z."/>
            <person name="Qiu Y."/>
        </authorList>
    </citation>
    <scope>NUCLEOTIDE SEQUENCE [LARGE SCALE GENOMIC DNA]</scope>
    <source>
        <tissue evidence="10">Roots</tissue>
    </source>
</reference>
<evidence type="ECO:0000256" key="1">
    <source>
        <dbReference type="ARBA" id="ARBA00004123"/>
    </source>
</evidence>
<dbReference type="GO" id="GO:0000981">
    <property type="term" value="F:DNA-binding transcription factor activity, RNA polymerase II-specific"/>
    <property type="evidence" value="ECO:0007669"/>
    <property type="project" value="TreeGrafter"/>
</dbReference>
<dbReference type="Pfam" id="PF00249">
    <property type="entry name" value="Myb_DNA-binding"/>
    <property type="match status" value="3"/>
</dbReference>
<dbReference type="SUPFAM" id="SSF46689">
    <property type="entry name" value="Homeodomain-like"/>
    <property type="match status" value="2"/>
</dbReference>
<proteinExistence type="predicted"/>
<feature type="compositionally biased region" description="Low complexity" evidence="7">
    <location>
        <begin position="1021"/>
        <end position="1032"/>
    </location>
</feature>
<feature type="domain" description="Myb-like" evidence="8">
    <location>
        <begin position="84"/>
        <end position="135"/>
    </location>
</feature>
<feature type="domain" description="HTH myb-type" evidence="9">
    <location>
        <begin position="32"/>
        <end position="83"/>
    </location>
</feature>
<keyword evidence="6" id="KW-0539">Nucleus</keyword>
<evidence type="ECO:0000256" key="3">
    <source>
        <dbReference type="ARBA" id="ARBA00023015"/>
    </source>
</evidence>
<dbReference type="GO" id="GO:0000978">
    <property type="term" value="F:RNA polymerase II cis-regulatory region sequence-specific DNA binding"/>
    <property type="evidence" value="ECO:0007669"/>
    <property type="project" value="TreeGrafter"/>
</dbReference>
<keyword evidence="5" id="KW-0804">Transcription</keyword>
<dbReference type="EMBL" id="JAXIOK010000020">
    <property type="protein sequence ID" value="KAK4747041.1"/>
    <property type="molecule type" value="Genomic_DNA"/>
</dbReference>
<feature type="compositionally biased region" description="Polar residues" evidence="7">
    <location>
        <begin position="712"/>
        <end position="727"/>
    </location>
</feature>
<feature type="region of interest" description="Disordered" evidence="7">
    <location>
        <begin position="1004"/>
        <end position="1039"/>
    </location>
</feature>
<dbReference type="GO" id="GO:0005634">
    <property type="term" value="C:nucleus"/>
    <property type="evidence" value="ECO:0007669"/>
    <property type="project" value="UniProtKB-SubCell"/>
</dbReference>
<evidence type="ECO:0000313" key="10">
    <source>
        <dbReference type="EMBL" id="KAK4747041.1"/>
    </source>
</evidence>
<name>A0AAN7GIQ6_9MYRT</name>
<dbReference type="PANTHER" id="PTHR45614:SF266">
    <property type="entry name" value="TRANSCRIPTION FACTOR MYB3R-4"/>
    <property type="match status" value="1"/>
</dbReference>
<evidence type="ECO:0000256" key="4">
    <source>
        <dbReference type="ARBA" id="ARBA00023125"/>
    </source>
</evidence>
<dbReference type="InterPro" id="IPR001005">
    <property type="entry name" value="SANT/Myb"/>
</dbReference>
<accession>A0AAN7GIQ6</accession>
<evidence type="ECO:0000256" key="7">
    <source>
        <dbReference type="SAM" id="MobiDB-lite"/>
    </source>
</evidence>
<sequence length="1039" mass="114478">MESEDAIATPSDGSISGSQKPRPIHGRTSGPTRRSTKGQWTAEEDEVLRKAVERFKGKSWKKIAECFKDRTDVQCLHRWQKVLNPELVKGPWSKEEDGIIIELVNKYGPKKWSTIAQHLPGRIGKQCRERWHNHLNPAINKEAWTQEEELVLIRAHQRHGNRWAKLTEFLPGRTDNAIKNHWNSSVKKKIDSYIASGLLSQFPVLKSPAGYQSQLAGSSSMMQSSGDDTVMKGGVEAEEISECSQGSPVICSQTAPDMVLHGKKDLRFLDDSALENELNSSPVSSSGRFYLMEYTTLNIPDRHPEAAQYSDQQVEFSQGNETATAKNYINADNMPDISLLELEQEPSGFPYDIVAGGSHHSDYVPYQPSVDPMITSSLGALAIDPDQLHHILTSDEECCRILFSEAVDDGLSSNLKVSDSSHFCRYPDSLSNQSSNIQISGNCGSLTQQYEDSKLDHIGALDGQSSMPTAPLSYDAQKMNFNRKQNQLPEVPPTAPEDFVNTHDGFIYINDSANSPQGRETELETTEMSDLPKDQVKLISVDTFGSPSDATEIFLKEEMNGKVEKPEPRSLYYEPPRFPSLDIPFFSCDLVQSSNDMQMDYSPLGIRQLMMSSMNCISPLRLWDSPTHDSSPDAMLKNAAKTFTNTPSILRKRHRDLLSPLSEKRIDKKQGTDITSNLSREFSRLDVVFDEKEIGRASPQSPSSKQEMKSKFPNSDNAENLSNSSGAIVNKDDNTATLPEKIQQKGNEGSGSEDNMEHVAGVTNSVVKHGSQAGVSLNPIQLPGILSEHDLNDMLLYSPDQTSQRTDNKLSGTITRTPRKPCSGIVATCSGHMYSSGNSCPPITSSPVSRTCGSSQKLASASKMCLHTSAPLDTVVNTASHESMGLFSGTPFRRSIESPSAWKSPWFLHSFLPGPRIDTEITIEDIGYIMSPGDGSYDALGLMKQVSEQSASVYANAEEVLGNDTPNEKNIITGNLEWRNKRPDQPAGTTSGFVSNLSIERRTLDFSECGTPGKSKEKGKSSTTMTSPSPSSYLLKACR</sequence>
<feature type="domain" description="HTH myb-type" evidence="9">
    <location>
        <begin position="84"/>
        <end position="139"/>
    </location>
</feature>
<keyword evidence="4" id="KW-0238">DNA-binding</keyword>
<dbReference type="AlphaFoldDB" id="A0AAN7GIQ6"/>
<comment type="subcellular location">
    <subcellularLocation>
        <location evidence="1">Nucleus</location>
    </subcellularLocation>
</comment>
<dbReference type="CDD" id="cd00167">
    <property type="entry name" value="SANT"/>
    <property type="match status" value="3"/>
</dbReference>